<name>A0ABY8XPQ1_9PSEU</name>
<evidence type="ECO:0000313" key="2">
    <source>
        <dbReference type="EMBL" id="WIV57602.1"/>
    </source>
</evidence>
<sequence length="42" mass="4492">MTSRLRAVVAAAFVVFSFSFGTVVTTAVPTAAQPECVRPCRF</sequence>
<dbReference type="Proteomes" id="UP001227101">
    <property type="component" value="Chromosome"/>
</dbReference>
<gene>
    <name evidence="2" type="ORF">QP939_02625</name>
</gene>
<evidence type="ECO:0000313" key="3">
    <source>
        <dbReference type="Proteomes" id="UP001227101"/>
    </source>
</evidence>
<feature type="signal peptide" evidence="1">
    <location>
        <begin position="1"/>
        <end position="21"/>
    </location>
</feature>
<proteinExistence type="predicted"/>
<feature type="chain" id="PRO_5046487787" description="Secreted protein" evidence="1">
    <location>
        <begin position="22"/>
        <end position="42"/>
    </location>
</feature>
<keyword evidence="3" id="KW-1185">Reference proteome</keyword>
<reference evidence="2 3" key="1">
    <citation type="submission" date="2023-06" db="EMBL/GenBank/DDBJ databases">
        <authorList>
            <person name="Oyuntsetseg B."/>
            <person name="Kim S.B."/>
        </authorList>
    </citation>
    <scope>NUCLEOTIDE SEQUENCE [LARGE SCALE GENOMIC DNA]</scope>
    <source>
        <strain evidence="2 3">2-2</strain>
    </source>
</reference>
<evidence type="ECO:0000256" key="1">
    <source>
        <dbReference type="SAM" id="SignalP"/>
    </source>
</evidence>
<organism evidence="2 3">
    <name type="scientific">Amycolatopsis nalaikhensis</name>
    <dbReference type="NCBI Taxonomy" id="715472"/>
    <lineage>
        <taxon>Bacteria</taxon>
        <taxon>Bacillati</taxon>
        <taxon>Actinomycetota</taxon>
        <taxon>Actinomycetes</taxon>
        <taxon>Pseudonocardiales</taxon>
        <taxon>Pseudonocardiaceae</taxon>
        <taxon>Amycolatopsis</taxon>
    </lineage>
</organism>
<accession>A0ABY8XPQ1</accession>
<protein>
    <recommendedName>
        <fullName evidence="4">Secreted protein</fullName>
    </recommendedName>
</protein>
<keyword evidence="1" id="KW-0732">Signal</keyword>
<dbReference type="RefSeq" id="WP_285454889.1">
    <property type="nucleotide sequence ID" value="NZ_CP127173.1"/>
</dbReference>
<evidence type="ECO:0008006" key="4">
    <source>
        <dbReference type="Google" id="ProtNLM"/>
    </source>
</evidence>
<dbReference type="EMBL" id="CP127173">
    <property type="protein sequence ID" value="WIV57602.1"/>
    <property type="molecule type" value="Genomic_DNA"/>
</dbReference>